<evidence type="ECO:0000313" key="3">
    <source>
        <dbReference type="Proteomes" id="UP000277179"/>
    </source>
</evidence>
<evidence type="ECO:0000256" key="1">
    <source>
        <dbReference type="SAM" id="Phobius"/>
    </source>
</evidence>
<evidence type="ECO:0000313" key="2">
    <source>
        <dbReference type="EMBL" id="RMQ81939.1"/>
    </source>
</evidence>
<keyword evidence="1" id="KW-1133">Transmembrane helix</keyword>
<keyword evidence="1" id="KW-0472">Membrane</keyword>
<accession>A0A3M4PV09</accession>
<protein>
    <submittedName>
        <fullName evidence="2">Uncharacterized protein</fullName>
    </submittedName>
</protein>
<feature type="transmembrane region" description="Helical" evidence="1">
    <location>
        <begin position="58"/>
        <end position="76"/>
    </location>
</feature>
<reference evidence="2 3" key="1">
    <citation type="submission" date="2018-08" db="EMBL/GenBank/DDBJ databases">
        <title>Recombination of ecologically and evolutionarily significant loci maintains genetic cohesion in the Pseudomonas syringae species complex.</title>
        <authorList>
            <person name="Dillon M."/>
            <person name="Thakur S."/>
            <person name="Almeida R.N.D."/>
            <person name="Weir B.S."/>
            <person name="Guttman D.S."/>
        </authorList>
    </citation>
    <scope>NUCLEOTIDE SEQUENCE [LARGE SCALE GENOMIC DNA]</scope>
    <source>
        <strain evidence="2 3">ICMP 11288</strain>
    </source>
</reference>
<dbReference type="Proteomes" id="UP000277179">
    <property type="component" value="Unassembled WGS sequence"/>
</dbReference>
<dbReference type="AlphaFoldDB" id="A0A3M4PV09"/>
<comment type="caution">
    <text evidence="2">The sequence shown here is derived from an EMBL/GenBank/DDBJ whole genome shotgun (WGS) entry which is preliminary data.</text>
</comment>
<organism evidence="2 3">
    <name type="scientific">Pseudomonas salomonii</name>
    <dbReference type="NCBI Taxonomy" id="191391"/>
    <lineage>
        <taxon>Bacteria</taxon>
        <taxon>Pseudomonadati</taxon>
        <taxon>Pseudomonadota</taxon>
        <taxon>Gammaproteobacteria</taxon>
        <taxon>Pseudomonadales</taxon>
        <taxon>Pseudomonadaceae</taxon>
        <taxon>Pseudomonas</taxon>
    </lineage>
</organism>
<gene>
    <name evidence="2" type="ORF">ALP97_200272</name>
</gene>
<dbReference type="EMBL" id="RBRL01000446">
    <property type="protein sequence ID" value="RMQ81939.1"/>
    <property type="molecule type" value="Genomic_DNA"/>
</dbReference>
<sequence length="83" mass="8990">MLGSTRRASLSRLMVAVFVALLSAMLILAGIIVGLQSFGFLIQNSVWITQAAEMLNPILFTLSGIFGIWTLLLAYVSGWKTAD</sequence>
<proteinExistence type="predicted"/>
<feature type="transmembrane region" description="Helical" evidence="1">
    <location>
        <begin position="12"/>
        <end position="38"/>
    </location>
</feature>
<keyword evidence="1" id="KW-0812">Transmembrane</keyword>
<name>A0A3M4PV09_9PSED</name>